<reference evidence="1" key="1">
    <citation type="submission" date="2019-11" db="EMBL/GenBank/DDBJ databases">
        <title>Nori genome reveals adaptations in red seaweeds to the harsh intertidal environment.</title>
        <authorList>
            <person name="Wang D."/>
            <person name="Mao Y."/>
        </authorList>
    </citation>
    <scope>NUCLEOTIDE SEQUENCE</scope>
    <source>
        <tissue evidence="1">Gametophyte</tissue>
    </source>
</reference>
<protein>
    <submittedName>
        <fullName evidence="1">Uncharacterized protein</fullName>
    </submittedName>
</protein>
<evidence type="ECO:0000313" key="1">
    <source>
        <dbReference type="EMBL" id="KAK1869729.1"/>
    </source>
</evidence>
<evidence type="ECO:0000313" key="2">
    <source>
        <dbReference type="Proteomes" id="UP000798662"/>
    </source>
</evidence>
<keyword evidence="2" id="KW-1185">Reference proteome</keyword>
<sequence length="323" mass="32359">MKTTPVASGAPAVSPKKQRAAAAAAPTPAPAPAALLPAAAAAAGAAATAPAVGRSSKKKRRGVHPDAPPPSPPPAGPSASSPAAAGATPAAPAAAAAKKANPTPGRVARAAAHVAERASVDGPLFTDPAEFLRAAHSRWARNQLPGSEPPSKEVAAVGRLPADRVAVVPAPVALTDVAAVVDSAVKSTEFGRQLRPLTAAGVDPPPAVAKLFSKHIKLEENVATLEAAAASTLAHVPLAVGTPARVLALLEAGALALLRSTLVVVDVSRDVKERMVVDSPDTGDAFMRILGRHLAPSGCSLFLFRDRGVEAEKQAAARKAKGQ</sequence>
<organism evidence="1 2">
    <name type="scientific">Pyropia yezoensis</name>
    <name type="common">Susabi-nori</name>
    <name type="synonym">Porphyra yezoensis</name>
    <dbReference type="NCBI Taxonomy" id="2788"/>
    <lineage>
        <taxon>Eukaryota</taxon>
        <taxon>Rhodophyta</taxon>
        <taxon>Bangiophyceae</taxon>
        <taxon>Bangiales</taxon>
        <taxon>Bangiaceae</taxon>
        <taxon>Pyropia</taxon>
    </lineage>
</organism>
<dbReference type="EMBL" id="CM020620">
    <property type="protein sequence ID" value="KAK1869729.1"/>
    <property type="molecule type" value="Genomic_DNA"/>
</dbReference>
<dbReference type="Proteomes" id="UP000798662">
    <property type="component" value="Chromosome 3"/>
</dbReference>
<comment type="caution">
    <text evidence="1">The sequence shown here is derived from an EMBL/GenBank/DDBJ whole genome shotgun (WGS) entry which is preliminary data.</text>
</comment>
<gene>
    <name evidence="1" type="ORF">I4F81_012196</name>
</gene>
<accession>A0ACC3CHT1</accession>
<proteinExistence type="predicted"/>
<name>A0ACC3CHT1_PYRYE</name>